<comment type="caution">
    <text evidence="3">The sequence shown here is derived from an EMBL/GenBank/DDBJ whole genome shotgun (WGS) entry which is preliminary data.</text>
</comment>
<evidence type="ECO:0000256" key="1">
    <source>
        <dbReference type="SAM" id="MobiDB-lite"/>
    </source>
</evidence>
<feature type="transmembrane region" description="Helical" evidence="2">
    <location>
        <begin position="410"/>
        <end position="433"/>
    </location>
</feature>
<keyword evidence="2" id="KW-1133">Transmembrane helix</keyword>
<organism evidence="3 4">
    <name type="scientific">Cellulomonas chitinilytica</name>
    <dbReference type="NCBI Taxonomy" id="398759"/>
    <lineage>
        <taxon>Bacteria</taxon>
        <taxon>Bacillati</taxon>
        <taxon>Actinomycetota</taxon>
        <taxon>Actinomycetes</taxon>
        <taxon>Micrococcales</taxon>
        <taxon>Cellulomonadaceae</taxon>
        <taxon>Cellulomonas</taxon>
    </lineage>
</organism>
<dbReference type="EMBL" id="BONK01000016">
    <property type="protein sequence ID" value="GIG23109.1"/>
    <property type="molecule type" value="Genomic_DNA"/>
</dbReference>
<feature type="transmembrane region" description="Helical" evidence="2">
    <location>
        <begin position="50"/>
        <end position="74"/>
    </location>
</feature>
<dbReference type="RefSeq" id="WP_203758120.1">
    <property type="nucleotide sequence ID" value="NZ_BONK01000016.1"/>
</dbReference>
<sequence>MTTLVSPGSATGRTGPAPVTPAVAAAAAPGDPAPASHGLRAALRRTPGKLRVAGVLVVVAALVAGAAGLAAGLAQAAALDAARADTAQLIGVREVRNDLVTADAAATNAFLVGGLEPVEQRVRYSTAIAEASQGLAGLAGSNSSDADLLGTATAGLTTYTGLVEQARANNRQGFPVGAAYLDQASSVLRSEVLPALDGLVADNEHRVDGSFAAVSQVLWVLALCVLALVVLVVVQVWLARRTHRRLNAGLVVATVVLVVATVGGAVVLGRAGVRADDVRDGPYARAVAVSQALSLATDAKSMESFTLIKRGSGQAFEETFVAETDQAAQVLDGAPAPAGDLGQQLATWVGAHAQIRALDDAGDWDGAVALAVDPQGEPRIAFDALTAAATSSVDEDVTATQDALGDAGGAVVLLGWLALLAGVAAAVLGWRGIGRRLEEYR</sequence>
<feature type="transmembrane region" description="Helical" evidence="2">
    <location>
        <begin position="250"/>
        <end position="273"/>
    </location>
</feature>
<feature type="compositionally biased region" description="Polar residues" evidence="1">
    <location>
        <begin position="1"/>
        <end position="12"/>
    </location>
</feature>
<keyword evidence="2" id="KW-0472">Membrane</keyword>
<evidence type="ECO:0000313" key="4">
    <source>
        <dbReference type="Proteomes" id="UP000632740"/>
    </source>
</evidence>
<keyword evidence="4" id="KW-1185">Reference proteome</keyword>
<dbReference type="Proteomes" id="UP000632740">
    <property type="component" value="Unassembled WGS sequence"/>
</dbReference>
<reference evidence="3" key="1">
    <citation type="submission" date="2021-01" db="EMBL/GenBank/DDBJ databases">
        <title>Whole genome shotgun sequence of Cellulomonas chitinilytica NBRC 110799.</title>
        <authorList>
            <person name="Komaki H."/>
            <person name="Tamura T."/>
        </authorList>
    </citation>
    <scope>NUCLEOTIDE SEQUENCE</scope>
    <source>
        <strain evidence="3">NBRC 110799</strain>
    </source>
</reference>
<evidence type="ECO:0000256" key="2">
    <source>
        <dbReference type="SAM" id="Phobius"/>
    </source>
</evidence>
<name>A0A919U4G1_9CELL</name>
<dbReference type="AlphaFoldDB" id="A0A919U4G1"/>
<keyword evidence="2" id="KW-0812">Transmembrane</keyword>
<accession>A0A919U4G1</accession>
<feature type="transmembrane region" description="Helical" evidence="2">
    <location>
        <begin position="217"/>
        <end position="238"/>
    </location>
</feature>
<protein>
    <recommendedName>
        <fullName evidence="5">Secreted protein</fullName>
    </recommendedName>
</protein>
<evidence type="ECO:0000313" key="3">
    <source>
        <dbReference type="EMBL" id="GIG23109.1"/>
    </source>
</evidence>
<gene>
    <name evidence="3" type="ORF">Cch01nite_38330</name>
</gene>
<feature type="compositionally biased region" description="Low complexity" evidence="1">
    <location>
        <begin position="14"/>
        <end position="35"/>
    </location>
</feature>
<proteinExistence type="predicted"/>
<feature type="region of interest" description="Disordered" evidence="1">
    <location>
        <begin position="1"/>
        <end position="36"/>
    </location>
</feature>
<evidence type="ECO:0008006" key="5">
    <source>
        <dbReference type="Google" id="ProtNLM"/>
    </source>
</evidence>